<sequence>MAMEKLKKLNNNAYEWLKQIPPQSWANSLFTGRAHCDALLNNLCEAFNSKHEEGRDAPIITCIELEVRQNSILQHFVVTENIKLLDLGKISVNKVARAKGENSREYHANIVWLLFRTWGGITRMWVSQNHLCIHVTGYQAGKRCILLKLVQSMEGPCHTPKPEWRKHSGVDELT</sequence>
<keyword evidence="2" id="KW-1185">Reference proteome</keyword>
<protein>
    <submittedName>
        <fullName evidence="1">Uncharacterized protein</fullName>
    </submittedName>
</protein>
<evidence type="ECO:0000313" key="2">
    <source>
        <dbReference type="Proteomes" id="UP000235145"/>
    </source>
</evidence>
<dbReference type="Proteomes" id="UP000235145">
    <property type="component" value="Unassembled WGS sequence"/>
</dbReference>
<dbReference type="EMBL" id="NBSK02000002">
    <property type="protein sequence ID" value="KAJ0224002.1"/>
    <property type="molecule type" value="Genomic_DNA"/>
</dbReference>
<accession>A0A9R1WC60</accession>
<dbReference type="AlphaFoldDB" id="A0A9R1WC60"/>
<name>A0A9R1WC60_LACSA</name>
<organism evidence="1 2">
    <name type="scientific">Lactuca sativa</name>
    <name type="common">Garden lettuce</name>
    <dbReference type="NCBI Taxonomy" id="4236"/>
    <lineage>
        <taxon>Eukaryota</taxon>
        <taxon>Viridiplantae</taxon>
        <taxon>Streptophyta</taxon>
        <taxon>Embryophyta</taxon>
        <taxon>Tracheophyta</taxon>
        <taxon>Spermatophyta</taxon>
        <taxon>Magnoliopsida</taxon>
        <taxon>eudicotyledons</taxon>
        <taxon>Gunneridae</taxon>
        <taxon>Pentapetalae</taxon>
        <taxon>asterids</taxon>
        <taxon>campanulids</taxon>
        <taxon>Asterales</taxon>
        <taxon>Asteraceae</taxon>
        <taxon>Cichorioideae</taxon>
        <taxon>Cichorieae</taxon>
        <taxon>Lactucinae</taxon>
        <taxon>Lactuca</taxon>
    </lineage>
</organism>
<proteinExistence type="predicted"/>
<reference evidence="1 2" key="1">
    <citation type="journal article" date="2017" name="Nat. Commun.">
        <title>Genome assembly with in vitro proximity ligation data and whole-genome triplication in lettuce.</title>
        <authorList>
            <person name="Reyes-Chin-Wo S."/>
            <person name="Wang Z."/>
            <person name="Yang X."/>
            <person name="Kozik A."/>
            <person name="Arikit S."/>
            <person name="Song C."/>
            <person name="Xia L."/>
            <person name="Froenicke L."/>
            <person name="Lavelle D.O."/>
            <person name="Truco M.J."/>
            <person name="Xia R."/>
            <person name="Zhu S."/>
            <person name="Xu C."/>
            <person name="Xu H."/>
            <person name="Xu X."/>
            <person name="Cox K."/>
            <person name="Korf I."/>
            <person name="Meyers B.C."/>
            <person name="Michelmore R.W."/>
        </authorList>
    </citation>
    <scope>NUCLEOTIDE SEQUENCE [LARGE SCALE GENOMIC DNA]</scope>
    <source>
        <strain evidence="2">cv. Salinas</strain>
        <tissue evidence="1">Seedlings</tissue>
    </source>
</reference>
<gene>
    <name evidence="1" type="ORF">LSAT_V11C200070150</name>
</gene>
<evidence type="ECO:0000313" key="1">
    <source>
        <dbReference type="EMBL" id="KAJ0224002.1"/>
    </source>
</evidence>
<comment type="caution">
    <text evidence="1">The sequence shown here is derived from an EMBL/GenBank/DDBJ whole genome shotgun (WGS) entry which is preliminary data.</text>
</comment>